<reference evidence="1" key="2">
    <citation type="journal article" date="2015" name="Data Brief">
        <title>Shoot transcriptome of the giant reed, Arundo donax.</title>
        <authorList>
            <person name="Barrero R.A."/>
            <person name="Guerrero F.D."/>
            <person name="Moolhuijzen P."/>
            <person name="Goolsby J.A."/>
            <person name="Tidwell J."/>
            <person name="Bellgard S.E."/>
            <person name="Bellgard M.I."/>
        </authorList>
    </citation>
    <scope>NUCLEOTIDE SEQUENCE</scope>
    <source>
        <tissue evidence="1">Shoot tissue taken approximately 20 cm above the soil surface</tissue>
    </source>
</reference>
<reference evidence="1" key="1">
    <citation type="submission" date="2014-09" db="EMBL/GenBank/DDBJ databases">
        <authorList>
            <person name="Magalhaes I.L.F."/>
            <person name="Oliveira U."/>
            <person name="Santos F.R."/>
            <person name="Vidigal T.H.D.A."/>
            <person name="Brescovit A.D."/>
            <person name="Santos A.J."/>
        </authorList>
    </citation>
    <scope>NUCLEOTIDE SEQUENCE</scope>
    <source>
        <tissue evidence="1">Shoot tissue taken approximately 20 cm above the soil surface</tissue>
    </source>
</reference>
<protein>
    <submittedName>
        <fullName evidence="1">Uncharacterized protein</fullName>
    </submittedName>
</protein>
<sequence length="19" mass="2458">MSFEFWFDRLYYLWPKATG</sequence>
<organism evidence="1">
    <name type="scientific">Arundo donax</name>
    <name type="common">Giant reed</name>
    <name type="synonym">Donax arundinaceus</name>
    <dbReference type="NCBI Taxonomy" id="35708"/>
    <lineage>
        <taxon>Eukaryota</taxon>
        <taxon>Viridiplantae</taxon>
        <taxon>Streptophyta</taxon>
        <taxon>Embryophyta</taxon>
        <taxon>Tracheophyta</taxon>
        <taxon>Spermatophyta</taxon>
        <taxon>Magnoliopsida</taxon>
        <taxon>Liliopsida</taxon>
        <taxon>Poales</taxon>
        <taxon>Poaceae</taxon>
        <taxon>PACMAD clade</taxon>
        <taxon>Arundinoideae</taxon>
        <taxon>Arundineae</taxon>
        <taxon>Arundo</taxon>
    </lineage>
</organism>
<name>A0A0A8YF79_ARUDO</name>
<dbReference type="AlphaFoldDB" id="A0A0A8YF79"/>
<proteinExistence type="predicted"/>
<dbReference type="EMBL" id="GBRH01273061">
    <property type="protein sequence ID" value="JAD24834.1"/>
    <property type="molecule type" value="Transcribed_RNA"/>
</dbReference>
<evidence type="ECO:0000313" key="1">
    <source>
        <dbReference type="EMBL" id="JAD24834.1"/>
    </source>
</evidence>
<accession>A0A0A8YF79</accession>